<dbReference type="HOGENOM" id="CLU_2427641_0_0_1"/>
<dbReference type="AlphaFoldDB" id="A0A0A2VK07"/>
<dbReference type="RefSeq" id="XP_015702752.1">
    <property type="nucleotide sequence ID" value="XM_015847602.1"/>
</dbReference>
<accession>A0A0A2VK07</accession>
<feature type="region of interest" description="Disordered" evidence="1">
    <location>
        <begin position="22"/>
        <end position="47"/>
    </location>
</feature>
<dbReference type="KEGG" id="pbl:PAAG_12062"/>
<evidence type="ECO:0000313" key="2">
    <source>
        <dbReference type="EMBL" id="KGQ01204.1"/>
    </source>
</evidence>
<evidence type="ECO:0000313" key="3">
    <source>
        <dbReference type="Proteomes" id="UP000002059"/>
    </source>
</evidence>
<proteinExistence type="predicted"/>
<sequence>MSERKLKQTAGPKISLNISKAPRMETRKSAKGGTNIIDDDKNANVDSGGHNSKCLSCPYRCYLETNTIAKFKQGKRDITSENEYEQASQSI</sequence>
<gene>
    <name evidence="2" type="ORF">PAAG_12062</name>
</gene>
<evidence type="ECO:0000256" key="1">
    <source>
        <dbReference type="SAM" id="MobiDB-lite"/>
    </source>
</evidence>
<protein>
    <submittedName>
        <fullName evidence="2">Uncharacterized protein</fullName>
    </submittedName>
</protein>
<keyword evidence="3" id="KW-1185">Reference proteome</keyword>
<organism evidence="2 3">
    <name type="scientific">Paracoccidioides lutzii (strain ATCC MYA-826 / Pb01)</name>
    <name type="common">Paracoccidioides brasiliensis</name>
    <dbReference type="NCBI Taxonomy" id="502779"/>
    <lineage>
        <taxon>Eukaryota</taxon>
        <taxon>Fungi</taxon>
        <taxon>Dikarya</taxon>
        <taxon>Ascomycota</taxon>
        <taxon>Pezizomycotina</taxon>
        <taxon>Eurotiomycetes</taxon>
        <taxon>Eurotiomycetidae</taxon>
        <taxon>Onygenales</taxon>
        <taxon>Ajellomycetaceae</taxon>
        <taxon>Paracoccidioides</taxon>
    </lineage>
</organism>
<reference evidence="2 3" key="1">
    <citation type="journal article" date="2011" name="PLoS Genet.">
        <title>Comparative genomic analysis of human fungal pathogens causing paracoccidioidomycosis.</title>
        <authorList>
            <person name="Desjardins C.A."/>
            <person name="Champion M.D."/>
            <person name="Holder J.W."/>
            <person name="Muszewska A."/>
            <person name="Goldberg J."/>
            <person name="Bailao A.M."/>
            <person name="Brigido M.M."/>
            <person name="Ferreira M.E."/>
            <person name="Garcia A.M."/>
            <person name="Grynberg M."/>
            <person name="Gujja S."/>
            <person name="Heiman D.I."/>
            <person name="Henn M.R."/>
            <person name="Kodira C.D."/>
            <person name="Leon-Narvaez H."/>
            <person name="Longo L.V."/>
            <person name="Ma L.J."/>
            <person name="Malavazi I."/>
            <person name="Matsuo A.L."/>
            <person name="Morais F.V."/>
            <person name="Pereira M."/>
            <person name="Rodriguez-Brito S."/>
            <person name="Sakthikumar S."/>
            <person name="Salem-Izacc S.M."/>
            <person name="Sykes S.M."/>
            <person name="Teixeira M.M."/>
            <person name="Vallejo M.C."/>
            <person name="Walter M.E."/>
            <person name="Yandava C."/>
            <person name="Young S."/>
            <person name="Zeng Q."/>
            <person name="Zucker J."/>
            <person name="Felipe M.S."/>
            <person name="Goldman G.H."/>
            <person name="Haas B.J."/>
            <person name="McEwen J.G."/>
            <person name="Nino-Vega G."/>
            <person name="Puccia R."/>
            <person name="San-Blas G."/>
            <person name="Soares C.M."/>
            <person name="Birren B.W."/>
            <person name="Cuomo C.A."/>
        </authorList>
    </citation>
    <scope>NUCLEOTIDE SEQUENCE [LARGE SCALE GENOMIC DNA]</scope>
    <source>
        <strain evidence="3">ATCC MYA-826 / Pb01</strain>
    </source>
</reference>
<dbReference type="VEuPathDB" id="FungiDB:PAAG_12062"/>
<dbReference type="EMBL" id="KN294006">
    <property type="protein sequence ID" value="KGQ01204.1"/>
    <property type="molecule type" value="Genomic_DNA"/>
</dbReference>
<dbReference type="GeneID" id="26970844"/>
<dbReference type="Proteomes" id="UP000002059">
    <property type="component" value="Partially assembled WGS sequence"/>
</dbReference>
<name>A0A0A2VK07_PARBA</name>